<accession>A0A141SD46</accession>
<dbReference type="InterPro" id="IPR003749">
    <property type="entry name" value="ThiS/MoaD-like"/>
</dbReference>
<organism evidence="1">
    <name type="scientific">Sporolithon durum</name>
    <dbReference type="NCBI Taxonomy" id="48970"/>
    <lineage>
        <taxon>Eukaryota</taxon>
        <taxon>Rhodophyta</taxon>
        <taxon>Florideophyceae</taxon>
        <taxon>Corallinophycidae</taxon>
        <taxon>Sporolithales</taxon>
        <taxon>Sporolithaceae</taxon>
        <taxon>Sporolithon</taxon>
    </lineage>
</organism>
<geneLocation type="plastid" evidence="1"/>
<dbReference type="PANTHER" id="PTHR34472:SF1">
    <property type="entry name" value="SULFUR CARRIER PROTEIN THIS"/>
    <property type="match status" value="1"/>
</dbReference>
<dbReference type="SUPFAM" id="SSF54285">
    <property type="entry name" value="MoaD/ThiS"/>
    <property type="match status" value="1"/>
</dbReference>
<proteinExistence type="predicted"/>
<keyword evidence="1" id="KW-0934">Plastid</keyword>
<dbReference type="CDD" id="cd00565">
    <property type="entry name" value="Ubl_ThiS"/>
    <property type="match status" value="1"/>
</dbReference>
<sequence length="73" mass="8083">MCMITNYVTIQLNGEPFNCLSLMSLKDMLQYLGIELDLVAIEYNCEIINHDGLSNIFLKTGDKVEILTVVGGG</sequence>
<evidence type="ECO:0000313" key="1">
    <source>
        <dbReference type="EMBL" id="AMK96214.1"/>
    </source>
</evidence>
<dbReference type="NCBIfam" id="TIGR01683">
    <property type="entry name" value="thiS"/>
    <property type="match status" value="1"/>
</dbReference>
<gene>
    <name evidence="1" type="primary">thiS</name>
    <name evidence="1" type="ORF">Sdur_176</name>
</gene>
<dbReference type="AlphaFoldDB" id="A0A141SD46"/>
<dbReference type="PANTHER" id="PTHR34472">
    <property type="entry name" value="SULFUR CARRIER PROTEIN THIS"/>
    <property type="match status" value="1"/>
</dbReference>
<dbReference type="GeneID" id="27215679"/>
<reference evidence="1" key="1">
    <citation type="submission" date="2015-07" db="EMBL/GenBank/DDBJ databases">
        <title>Reconstructing the complex evolutionary history of mobile plasmids in red algal genomes.</title>
        <authorList>
            <person name="Lee J."/>
            <person name="Kim K.M."/>
            <person name="Yang E.C."/>
            <person name="Miller K.A."/>
            <person name="Boo S.M."/>
            <person name="Bhattacharya D."/>
            <person name="Yoon H.S."/>
        </authorList>
    </citation>
    <scope>NUCLEOTIDE SEQUENCE</scope>
</reference>
<dbReference type="InterPro" id="IPR016155">
    <property type="entry name" value="Mopterin_synth/thiamin_S_b"/>
</dbReference>
<dbReference type="Pfam" id="PF02597">
    <property type="entry name" value="ThiS"/>
    <property type="match status" value="1"/>
</dbReference>
<name>A0A141SD46_9FLOR</name>
<dbReference type="Gene3D" id="3.10.20.30">
    <property type="match status" value="1"/>
</dbReference>
<protein>
    <submittedName>
        <fullName evidence="1">Thiamine biosynthesis protein S</fullName>
    </submittedName>
</protein>
<dbReference type="EMBL" id="KT266785">
    <property type="protein sequence ID" value="AMK96214.1"/>
    <property type="molecule type" value="Genomic_DNA"/>
</dbReference>
<dbReference type="InterPro" id="IPR010035">
    <property type="entry name" value="Thi_S"/>
</dbReference>
<dbReference type="InterPro" id="IPR012675">
    <property type="entry name" value="Beta-grasp_dom_sf"/>
</dbReference>
<dbReference type="RefSeq" id="YP_009243972.1">
    <property type="nucleotide sequence ID" value="NC_029857.1"/>
</dbReference>